<dbReference type="Proteomes" id="UP000018934">
    <property type="component" value="Chromosome"/>
</dbReference>
<dbReference type="PANTHER" id="PTHR35004">
    <property type="entry name" value="TRANSPOSASE RV3428C-RELATED"/>
    <property type="match status" value="1"/>
</dbReference>
<accession>A0ABM5P8B7</accession>
<dbReference type="SUPFAM" id="SSF53098">
    <property type="entry name" value="Ribonuclease H-like"/>
    <property type="match status" value="1"/>
</dbReference>
<evidence type="ECO:0000256" key="1">
    <source>
        <dbReference type="ARBA" id="ARBA00009277"/>
    </source>
</evidence>
<protein>
    <submittedName>
        <fullName evidence="3">Integrase</fullName>
    </submittedName>
</protein>
<evidence type="ECO:0000313" key="4">
    <source>
        <dbReference type="Proteomes" id="UP000018934"/>
    </source>
</evidence>
<organism evidence="3 4">
    <name type="scientific">Dehalobacter restrictus (strain DSM 9455 / PER-K23)</name>
    <dbReference type="NCBI Taxonomy" id="871738"/>
    <lineage>
        <taxon>Bacteria</taxon>
        <taxon>Bacillati</taxon>
        <taxon>Bacillota</taxon>
        <taxon>Clostridia</taxon>
        <taxon>Eubacteriales</taxon>
        <taxon>Desulfitobacteriaceae</taxon>
        <taxon>Dehalobacter</taxon>
    </lineage>
</organism>
<dbReference type="Gene3D" id="3.30.420.10">
    <property type="entry name" value="Ribonuclease H-like superfamily/Ribonuclease H"/>
    <property type="match status" value="1"/>
</dbReference>
<dbReference type="InterPro" id="IPR012337">
    <property type="entry name" value="RNaseH-like_sf"/>
</dbReference>
<evidence type="ECO:0000313" key="3">
    <source>
        <dbReference type="EMBL" id="AHF10890.1"/>
    </source>
</evidence>
<name>A0ABM5P8B7_DEHRP</name>
<dbReference type="PROSITE" id="PS50994">
    <property type="entry name" value="INTEGRASE"/>
    <property type="match status" value="1"/>
</dbReference>
<dbReference type="InterPro" id="IPR054353">
    <property type="entry name" value="IstA-like_C"/>
</dbReference>
<evidence type="ECO:0000259" key="2">
    <source>
        <dbReference type="PROSITE" id="PS50994"/>
    </source>
</evidence>
<dbReference type="RefSeq" id="WP_025206162.1">
    <property type="nucleotide sequence ID" value="NZ_CP007033.1"/>
</dbReference>
<dbReference type="InterPro" id="IPR036397">
    <property type="entry name" value="RNaseH_sf"/>
</dbReference>
<gene>
    <name evidence="3" type="ORF">DEHRE_13100</name>
</gene>
<dbReference type="PANTHER" id="PTHR35004:SF6">
    <property type="entry name" value="TRANSPOSASE"/>
    <property type="match status" value="1"/>
</dbReference>
<dbReference type="Pfam" id="PF22483">
    <property type="entry name" value="Mu-transpos_C_2"/>
    <property type="match status" value="1"/>
</dbReference>
<feature type="domain" description="Integrase catalytic" evidence="2">
    <location>
        <begin position="1"/>
        <end position="140"/>
    </location>
</feature>
<reference evidence="3 4" key="1">
    <citation type="journal article" date="2013" name="Stand. Genomic Sci.">
        <title>Complete genome sequence of Dehalobacter restrictus PER-K23(T.).</title>
        <authorList>
            <person name="Kruse T."/>
            <person name="Maillard J."/>
            <person name="Goodwin L."/>
            <person name="Woyke T."/>
            <person name="Teshima H."/>
            <person name="Bruce D."/>
            <person name="Detter C."/>
            <person name="Tapia R."/>
            <person name="Han C."/>
            <person name="Huntemann M."/>
            <person name="Wei C.L."/>
            <person name="Han J."/>
            <person name="Chen A."/>
            <person name="Kyrpides N."/>
            <person name="Szeto E."/>
            <person name="Markowitz V."/>
            <person name="Ivanova N."/>
            <person name="Pagani I."/>
            <person name="Pati A."/>
            <person name="Pitluck S."/>
            <person name="Nolan M."/>
            <person name="Holliger C."/>
            <person name="Smidt H."/>
        </authorList>
    </citation>
    <scope>NUCLEOTIDE SEQUENCE [LARGE SCALE GENOMIC DNA]</scope>
    <source>
        <strain evidence="4">DSM 9455</strain>
    </source>
</reference>
<proteinExistence type="inferred from homology"/>
<dbReference type="InterPro" id="IPR001584">
    <property type="entry name" value="Integrase_cat-core"/>
</dbReference>
<comment type="similarity">
    <text evidence="1">Belongs to the transposase IS21/IS408/IS1162 family.</text>
</comment>
<keyword evidence="4" id="KW-1185">Reference proteome</keyword>
<sequence>MANRNAAKAATEYSTLNRKWDVLQECFEALSGMPKELVFDQDRLLAVDENYGDIIFTREFEQFRLASGFEVYLCRGADPESKGRIEATVKYFKNGFAKNRQFVEIDMWNESFSEWLERTGNAKIHSIIKKVPAEVFEQERLFLKPVPQTIKSYESILTRDVHKNNTIFYKGNRYTLPLGTYQPGRKVTLDIEGDSLKIRDDFDGYLIAEHKISKSKGQLVQNNNHKRDNTKKLDDLQDNLLEKLGSSEDACIFLTQIRYLKSRYARDQFNLMEQTISTHTESTVKKALEYCLMHSLFSAVEFRNAAQYFEANLQIEQEKVSQNPKVTLLKTYMNTKKRPLSEYARFTKGGDSQ</sequence>
<dbReference type="EMBL" id="CP007033">
    <property type="protein sequence ID" value="AHF10890.1"/>
    <property type="molecule type" value="Genomic_DNA"/>
</dbReference>